<evidence type="ECO:0000313" key="2">
    <source>
        <dbReference type="EMBL" id="GAI58202.1"/>
    </source>
</evidence>
<protein>
    <recommendedName>
        <fullName evidence="1">Pyrrolo-quinoline quinone repeat domain-containing protein</fullName>
    </recommendedName>
</protein>
<sequence>AQWRGPERNGIYPDKELLDEWPDEGPELLWSMEGIGKGFSSVSMINGVIYVTGQQDSIEYFSAIAPEDGNLLWHIPYGLSPLRSFKDTRCTPTVEGDKAFLISGRGEIICVDVSRRQIKWHVEANKNFKGLYGIWEISESPLLVDNKVIFTPGGHTTTMIALDKQTGATIWTSETIHDTTSYASPVLIERGDKRIIVNILSNYLIG</sequence>
<feature type="domain" description="Pyrrolo-quinoline quinone repeat" evidence="1">
    <location>
        <begin position="60"/>
        <end position="172"/>
    </location>
</feature>
<dbReference type="InterPro" id="IPR002372">
    <property type="entry name" value="PQQ_rpt_dom"/>
</dbReference>
<organism evidence="2">
    <name type="scientific">marine sediment metagenome</name>
    <dbReference type="NCBI Taxonomy" id="412755"/>
    <lineage>
        <taxon>unclassified sequences</taxon>
        <taxon>metagenomes</taxon>
        <taxon>ecological metagenomes</taxon>
    </lineage>
</organism>
<dbReference type="Pfam" id="PF13360">
    <property type="entry name" value="PQQ_2"/>
    <property type="match status" value="1"/>
</dbReference>
<feature type="non-terminal residue" evidence="2">
    <location>
        <position position="1"/>
    </location>
</feature>
<name>X1PPJ6_9ZZZZ</name>
<evidence type="ECO:0000259" key="1">
    <source>
        <dbReference type="Pfam" id="PF13360"/>
    </source>
</evidence>
<gene>
    <name evidence="2" type="ORF">S06H3_59003</name>
</gene>
<feature type="non-terminal residue" evidence="2">
    <location>
        <position position="206"/>
    </location>
</feature>
<dbReference type="InterPro" id="IPR015943">
    <property type="entry name" value="WD40/YVTN_repeat-like_dom_sf"/>
</dbReference>
<dbReference type="PANTHER" id="PTHR34512:SF30">
    <property type="entry name" value="OUTER MEMBRANE PROTEIN ASSEMBLY FACTOR BAMB"/>
    <property type="match status" value="1"/>
</dbReference>
<dbReference type="SUPFAM" id="SSF50998">
    <property type="entry name" value="Quinoprotein alcohol dehydrogenase-like"/>
    <property type="match status" value="1"/>
</dbReference>
<reference evidence="2" key="1">
    <citation type="journal article" date="2014" name="Front. Microbiol.">
        <title>High frequency of phylogenetically diverse reductive dehalogenase-homologous genes in deep subseafloor sedimentary metagenomes.</title>
        <authorList>
            <person name="Kawai M."/>
            <person name="Futagami T."/>
            <person name="Toyoda A."/>
            <person name="Takaki Y."/>
            <person name="Nishi S."/>
            <person name="Hori S."/>
            <person name="Arai W."/>
            <person name="Tsubouchi T."/>
            <person name="Morono Y."/>
            <person name="Uchiyama I."/>
            <person name="Ito T."/>
            <person name="Fujiyama A."/>
            <person name="Inagaki F."/>
            <person name="Takami H."/>
        </authorList>
    </citation>
    <scope>NUCLEOTIDE SEQUENCE</scope>
    <source>
        <strain evidence="2">Expedition CK06-06</strain>
    </source>
</reference>
<dbReference type="InterPro" id="IPR011047">
    <property type="entry name" value="Quinoprotein_ADH-like_sf"/>
</dbReference>
<proteinExistence type="predicted"/>
<accession>X1PPJ6</accession>
<comment type="caution">
    <text evidence="2">The sequence shown here is derived from an EMBL/GenBank/DDBJ whole genome shotgun (WGS) entry which is preliminary data.</text>
</comment>
<dbReference type="Gene3D" id="2.130.10.10">
    <property type="entry name" value="YVTN repeat-like/Quinoprotein amine dehydrogenase"/>
    <property type="match status" value="1"/>
</dbReference>
<dbReference type="PANTHER" id="PTHR34512">
    <property type="entry name" value="CELL SURFACE PROTEIN"/>
    <property type="match status" value="1"/>
</dbReference>
<dbReference type="EMBL" id="BARV01038270">
    <property type="protein sequence ID" value="GAI58202.1"/>
    <property type="molecule type" value="Genomic_DNA"/>
</dbReference>
<dbReference type="AlphaFoldDB" id="X1PPJ6"/>